<accession>A0A150LAL3</accession>
<evidence type="ECO:0000313" key="1">
    <source>
        <dbReference type="EMBL" id="KYD09049.1"/>
    </source>
</evidence>
<name>A0A150LAL3_9BACI</name>
<evidence type="ECO:0000313" key="2">
    <source>
        <dbReference type="Proteomes" id="UP000075683"/>
    </source>
</evidence>
<dbReference type="Proteomes" id="UP000075683">
    <property type="component" value="Unassembled WGS sequence"/>
</dbReference>
<dbReference type="AlphaFoldDB" id="A0A150LAL3"/>
<reference evidence="1 2" key="1">
    <citation type="submission" date="2016-01" db="EMBL/GenBank/DDBJ databases">
        <title>Draft Genome Sequences of Seven Thermophilic Sporeformers Isolated from Foods.</title>
        <authorList>
            <person name="Berendsen E.M."/>
            <person name="Wells-Bennik M.H."/>
            <person name="Krawcyk A.O."/>
            <person name="De Jong A."/>
            <person name="Holsappel S."/>
            <person name="Eijlander R.T."/>
            <person name="Kuipers O.P."/>
        </authorList>
    </citation>
    <scope>NUCLEOTIDE SEQUENCE [LARGE SCALE GENOMIC DNA]</scope>
    <source>
        <strain evidence="1 2">B4135</strain>
    </source>
</reference>
<comment type="caution">
    <text evidence="1">The sequence shown here is derived from an EMBL/GenBank/DDBJ whole genome shotgun (WGS) entry which is preliminary data.</text>
</comment>
<protein>
    <submittedName>
        <fullName evidence="1">Uncharacterized protein</fullName>
    </submittedName>
</protein>
<dbReference type="EMBL" id="LQYT01000133">
    <property type="protein sequence ID" value="KYD09049.1"/>
    <property type="molecule type" value="Genomic_DNA"/>
</dbReference>
<gene>
    <name evidence="1" type="ORF">B4135_3960</name>
</gene>
<sequence length="44" mass="4817">MGKTLRREGCTMRNRIFAISKNGLFAVAARSVRIGETGEFSVGK</sequence>
<proteinExistence type="predicted"/>
<organism evidence="1 2">
    <name type="scientific">Caldibacillus debilis</name>
    <dbReference type="NCBI Taxonomy" id="301148"/>
    <lineage>
        <taxon>Bacteria</taxon>
        <taxon>Bacillati</taxon>
        <taxon>Bacillota</taxon>
        <taxon>Bacilli</taxon>
        <taxon>Bacillales</taxon>
        <taxon>Bacillaceae</taxon>
        <taxon>Caldibacillus</taxon>
    </lineage>
</organism>